<accession>A0A8U0HWU6</accession>
<protein>
    <submittedName>
        <fullName evidence="2">Uncharacterized protein</fullName>
    </submittedName>
</protein>
<evidence type="ECO:0000313" key="2">
    <source>
        <dbReference type="EMBL" id="UPV75146.1"/>
    </source>
</evidence>
<keyword evidence="3" id="KW-1185">Reference proteome</keyword>
<dbReference type="RefSeq" id="WP_248651189.1">
    <property type="nucleotide sequence ID" value="NZ_CP096659.1"/>
</dbReference>
<feature type="region of interest" description="Disordered" evidence="1">
    <location>
        <begin position="21"/>
        <end position="60"/>
    </location>
</feature>
<evidence type="ECO:0000256" key="1">
    <source>
        <dbReference type="SAM" id="MobiDB-lite"/>
    </source>
</evidence>
<evidence type="ECO:0000313" key="3">
    <source>
        <dbReference type="Proteomes" id="UP000830729"/>
    </source>
</evidence>
<organism evidence="2 3">
    <name type="scientific">Halorussus limi</name>
    <dbReference type="NCBI Taxonomy" id="2938695"/>
    <lineage>
        <taxon>Archaea</taxon>
        <taxon>Methanobacteriati</taxon>
        <taxon>Methanobacteriota</taxon>
        <taxon>Stenosarchaea group</taxon>
        <taxon>Halobacteria</taxon>
        <taxon>Halobacteriales</taxon>
        <taxon>Haladaptataceae</taxon>
        <taxon>Halorussus</taxon>
    </lineage>
</organism>
<feature type="compositionally biased region" description="Gly residues" evidence="1">
    <location>
        <begin position="21"/>
        <end position="34"/>
    </location>
</feature>
<name>A0A8U0HWU6_9EURY</name>
<feature type="compositionally biased region" description="Low complexity" evidence="1">
    <location>
        <begin position="35"/>
        <end position="60"/>
    </location>
</feature>
<proteinExistence type="predicted"/>
<dbReference type="EMBL" id="CP096659">
    <property type="protein sequence ID" value="UPV75146.1"/>
    <property type="molecule type" value="Genomic_DNA"/>
</dbReference>
<dbReference type="PROSITE" id="PS51257">
    <property type="entry name" value="PROKAR_LIPOPROTEIN"/>
    <property type="match status" value="1"/>
</dbReference>
<dbReference type="AlphaFoldDB" id="A0A8U0HWU6"/>
<reference evidence="2 3" key="1">
    <citation type="submission" date="2022-04" db="EMBL/GenBank/DDBJ databases">
        <title>Diverse halophilic archaea isolated from saline environments.</title>
        <authorList>
            <person name="Cui H.-L."/>
        </authorList>
    </citation>
    <scope>NUCLEOTIDE SEQUENCE [LARGE SCALE GENOMIC DNA]</scope>
    <source>
        <strain evidence="2 3">XZYJT49</strain>
    </source>
</reference>
<sequence>MPSRRALLRTFAAGTSLGVAGCLGSGGKSSGGTTPGPETGTTAETEPPNGTGTTDSAPPTVEAVEPAAVADRGVPRSPTIESDTYEPFRAFVVGERPDSPGNHYETPHVWVWNLTGDPATVEVTVATGGTELYRVETEFPAGAPLAVVFRERRTYDVTVREGDYEKTVTVEPDRFRCNATGTDVQVRLDGIEAGTVSTSMACTTTPGGT</sequence>
<dbReference type="KEGG" id="halx:M0R89_03530"/>
<dbReference type="Proteomes" id="UP000830729">
    <property type="component" value="Chromosome"/>
</dbReference>
<gene>
    <name evidence="2" type="ORF">M0R89_03530</name>
</gene>
<dbReference type="GeneID" id="72184239"/>